<proteinExistence type="inferred from homology"/>
<dbReference type="Pfam" id="PF02798">
    <property type="entry name" value="GST_N"/>
    <property type="match status" value="1"/>
</dbReference>
<dbReference type="InterPro" id="IPR004046">
    <property type="entry name" value="GST_C"/>
</dbReference>
<protein>
    <submittedName>
        <fullName evidence="4">Glutathione S-transferase</fullName>
    </submittedName>
</protein>
<gene>
    <name evidence="4" type="ORF">GDH07_17940</name>
</gene>
<dbReference type="PANTHER" id="PTHR44051">
    <property type="entry name" value="GLUTATHIONE S-TRANSFERASE-RELATED"/>
    <property type="match status" value="1"/>
</dbReference>
<feature type="domain" description="GST C-terminal" evidence="3">
    <location>
        <begin position="90"/>
        <end position="209"/>
    </location>
</feature>
<accession>A0A7X1U5K7</accession>
<dbReference type="RefSeq" id="WP_152898434.1">
    <property type="nucleotide sequence ID" value="NZ_WHUV01000003.1"/>
</dbReference>
<dbReference type="AlphaFoldDB" id="A0A7X1U5K7"/>
<dbReference type="InterPro" id="IPR036282">
    <property type="entry name" value="Glutathione-S-Trfase_C_sf"/>
</dbReference>
<dbReference type="CDD" id="cd03048">
    <property type="entry name" value="GST_N_Ure2p_like"/>
    <property type="match status" value="1"/>
</dbReference>
<keyword evidence="4" id="KW-0808">Transferase</keyword>
<dbReference type="PROSITE" id="PS50404">
    <property type="entry name" value="GST_NTER"/>
    <property type="match status" value="1"/>
</dbReference>
<evidence type="ECO:0000256" key="1">
    <source>
        <dbReference type="RuleBase" id="RU003494"/>
    </source>
</evidence>
<dbReference type="GO" id="GO:0016740">
    <property type="term" value="F:transferase activity"/>
    <property type="evidence" value="ECO:0007669"/>
    <property type="project" value="UniProtKB-KW"/>
</dbReference>
<dbReference type="EMBL" id="WHUV01000003">
    <property type="protein sequence ID" value="MQA55200.1"/>
    <property type="molecule type" value="Genomic_DNA"/>
</dbReference>
<dbReference type="Pfam" id="PF00043">
    <property type="entry name" value="GST_C"/>
    <property type="match status" value="1"/>
</dbReference>
<dbReference type="Gene3D" id="3.40.30.10">
    <property type="entry name" value="Glutaredoxin"/>
    <property type="match status" value="1"/>
</dbReference>
<organism evidence="4 5">
    <name type="scientific">Pseudomonas piscis</name>
    <dbReference type="NCBI Taxonomy" id="2614538"/>
    <lineage>
        <taxon>Bacteria</taxon>
        <taxon>Pseudomonadati</taxon>
        <taxon>Pseudomonadota</taxon>
        <taxon>Gammaproteobacteria</taxon>
        <taxon>Pseudomonadales</taxon>
        <taxon>Pseudomonadaceae</taxon>
        <taxon>Pseudomonas</taxon>
    </lineage>
</organism>
<name>A0A7X1U5K7_9PSED</name>
<dbReference type="InterPro" id="IPR004045">
    <property type="entry name" value="Glutathione_S-Trfase_N"/>
</dbReference>
<feature type="domain" description="GST N-terminal" evidence="2">
    <location>
        <begin position="4"/>
        <end position="87"/>
    </location>
</feature>
<sequence>MNTPKSLTFYTADTPNGQKISIFLKEAGIDCERVKFNLSEGRQHSPEFLQINPNGKIPAIVDHEAGVSVFESAAILGYLSEKYDCLRAQSPTEQLAVQQWLFFQVGAIGPMLGQLWWFLHGSKTANQEAITRYRKESLRIYGVVDSQLAKHAYLASNNYSIADVAAFPWLRTHEELNLDITPFRHVRRWLDAIEARPAVKAGLADSREA</sequence>
<evidence type="ECO:0000313" key="4">
    <source>
        <dbReference type="EMBL" id="MQA55200.1"/>
    </source>
</evidence>
<dbReference type="InterPro" id="IPR036249">
    <property type="entry name" value="Thioredoxin-like_sf"/>
</dbReference>
<reference evidence="4 5" key="1">
    <citation type="submission" date="2019-10" db="EMBL/GenBank/DDBJ databases">
        <title>Pseudomonas dajingensis sp. nov., isolated from the profound head ulcers of farmed Murray cod (Maccullochella peelii peelii).</title>
        <authorList>
            <person name="Liu Y."/>
        </authorList>
    </citation>
    <scope>NUCLEOTIDE SEQUENCE [LARGE SCALE GENOMIC DNA]</scope>
    <source>
        <strain evidence="4 5">MC042</strain>
    </source>
</reference>
<dbReference type="SFLD" id="SFLDG01151">
    <property type="entry name" value="Main.2:_Nu-like"/>
    <property type="match status" value="1"/>
</dbReference>
<comment type="similarity">
    <text evidence="1">Belongs to the GST superfamily.</text>
</comment>
<comment type="caution">
    <text evidence="4">The sequence shown here is derived from an EMBL/GenBank/DDBJ whole genome shotgun (WGS) entry which is preliminary data.</text>
</comment>
<dbReference type="InterPro" id="IPR040079">
    <property type="entry name" value="Glutathione_S-Trfase"/>
</dbReference>
<dbReference type="InterPro" id="IPR010987">
    <property type="entry name" value="Glutathione-S-Trfase_C-like"/>
</dbReference>
<dbReference type="PROSITE" id="PS50405">
    <property type="entry name" value="GST_CTER"/>
    <property type="match status" value="1"/>
</dbReference>
<dbReference type="Proteomes" id="UP000486534">
    <property type="component" value="Unassembled WGS sequence"/>
</dbReference>
<evidence type="ECO:0000259" key="3">
    <source>
        <dbReference type="PROSITE" id="PS50405"/>
    </source>
</evidence>
<dbReference type="Gene3D" id="1.20.1050.10">
    <property type="match status" value="1"/>
</dbReference>
<evidence type="ECO:0000259" key="2">
    <source>
        <dbReference type="PROSITE" id="PS50404"/>
    </source>
</evidence>
<dbReference type="PANTHER" id="PTHR44051:SF8">
    <property type="entry name" value="GLUTATHIONE S-TRANSFERASE GSTA"/>
    <property type="match status" value="1"/>
</dbReference>
<evidence type="ECO:0000313" key="5">
    <source>
        <dbReference type="Proteomes" id="UP000486534"/>
    </source>
</evidence>
<dbReference type="SUPFAM" id="SSF47616">
    <property type="entry name" value="GST C-terminal domain-like"/>
    <property type="match status" value="1"/>
</dbReference>
<dbReference type="SFLD" id="SFLDS00019">
    <property type="entry name" value="Glutathione_Transferase_(cytos"/>
    <property type="match status" value="1"/>
</dbReference>
<dbReference type="SFLD" id="SFLDG00358">
    <property type="entry name" value="Main_(cytGST)"/>
    <property type="match status" value="1"/>
</dbReference>
<dbReference type="SUPFAM" id="SSF52833">
    <property type="entry name" value="Thioredoxin-like"/>
    <property type="match status" value="1"/>
</dbReference>